<name>A0ABX1P8E6_9CYAN</name>
<reference evidence="4 5" key="1">
    <citation type="submission" date="2018-06" db="EMBL/GenBank/DDBJ databases">
        <title>Comparative genomics of Brasilonema spp. strains.</title>
        <authorList>
            <person name="Alvarenga D.O."/>
            <person name="Fiore M.F."/>
            <person name="Varani A.M."/>
        </authorList>
    </citation>
    <scope>NUCLEOTIDE SEQUENCE [LARGE SCALE GENOMIC DNA]</scope>
    <source>
        <strain evidence="4 5">SPC951</strain>
    </source>
</reference>
<evidence type="ECO:0000313" key="4">
    <source>
        <dbReference type="EMBL" id="NMG19936.1"/>
    </source>
</evidence>
<keyword evidence="2" id="KW-0732">Signal</keyword>
<dbReference type="RefSeq" id="WP_169155196.1">
    <property type="nucleotide sequence ID" value="NZ_CAWPJE010000039.1"/>
</dbReference>
<accession>A0ABX1P8E6</accession>
<dbReference type="Proteomes" id="UP000718564">
    <property type="component" value="Unassembled WGS sequence"/>
</dbReference>
<sequence>MWCGFGKSNITVATACLITASVVISDVAFAARTYTPRQFRAVLRGLGYSVKVSDAPLTTADTKNAIQEFQKGHKLQPADGIVGPKTQDVAAKIVETLQANLNLVAKPNPALPSNQYYGPQTEVAVKQYQKKLGLQETGIADLAFRQRLSQEAKDIKKKPTSAPTTKPRKPTTSPTTQPTPTAKPTKTPTSTPRTTPTAKPTTTPTSTPEALPTATPTSTPEALPTASPTSTPGVSPTATPTPTPTPTPRR</sequence>
<dbReference type="InterPro" id="IPR036365">
    <property type="entry name" value="PGBD-like_sf"/>
</dbReference>
<feature type="compositionally biased region" description="Low complexity" evidence="1">
    <location>
        <begin position="160"/>
        <end position="238"/>
    </location>
</feature>
<proteinExistence type="predicted"/>
<feature type="compositionally biased region" description="Pro residues" evidence="1">
    <location>
        <begin position="239"/>
        <end position="250"/>
    </location>
</feature>
<evidence type="ECO:0000256" key="1">
    <source>
        <dbReference type="SAM" id="MobiDB-lite"/>
    </source>
</evidence>
<dbReference type="SUPFAM" id="SSF47090">
    <property type="entry name" value="PGBD-like"/>
    <property type="match status" value="2"/>
</dbReference>
<feature type="domain" description="Peptidoglycan binding-like" evidence="3">
    <location>
        <begin position="94"/>
        <end position="148"/>
    </location>
</feature>
<dbReference type="EMBL" id="QMEB01000066">
    <property type="protein sequence ID" value="NMG19936.1"/>
    <property type="molecule type" value="Genomic_DNA"/>
</dbReference>
<evidence type="ECO:0000259" key="3">
    <source>
        <dbReference type="Pfam" id="PF01471"/>
    </source>
</evidence>
<evidence type="ECO:0000313" key="5">
    <source>
        <dbReference type="Proteomes" id="UP000718564"/>
    </source>
</evidence>
<evidence type="ECO:0000256" key="2">
    <source>
        <dbReference type="SAM" id="SignalP"/>
    </source>
</evidence>
<organism evidence="4 5">
    <name type="scientific">Brasilonema bromeliae SPC951</name>
    <dbReference type="NCBI Taxonomy" id="385972"/>
    <lineage>
        <taxon>Bacteria</taxon>
        <taxon>Bacillati</taxon>
        <taxon>Cyanobacteriota</taxon>
        <taxon>Cyanophyceae</taxon>
        <taxon>Nostocales</taxon>
        <taxon>Scytonemataceae</taxon>
        <taxon>Brasilonema</taxon>
        <taxon>Bromeliae group (in: Brasilonema)</taxon>
    </lineage>
</organism>
<dbReference type="Pfam" id="PF01471">
    <property type="entry name" value="PG_binding_1"/>
    <property type="match status" value="2"/>
</dbReference>
<comment type="caution">
    <text evidence="4">The sequence shown here is derived from an EMBL/GenBank/DDBJ whole genome shotgun (WGS) entry which is preliminary data.</text>
</comment>
<keyword evidence="5" id="KW-1185">Reference proteome</keyword>
<dbReference type="Gene3D" id="1.10.101.10">
    <property type="entry name" value="PGBD-like superfamily/PGBD"/>
    <property type="match status" value="2"/>
</dbReference>
<feature type="chain" id="PRO_5047425935" evidence="2">
    <location>
        <begin position="31"/>
        <end position="250"/>
    </location>
</feature>
<gene>
    <name evidence="4" type="ORF">DP116_10870</name>
</gene>
<dbReference type="PRINTS" id="PR01217">
    <property type="entry name" value="PRICHEXTENSN"/>
</dbReference>
<dbReference type="InterPro" id="IPR002477">
    <property type="entry name" value="Peptidoglycan-bd-like"/>
</dbReference>
<dbReference type="InterPro" id="IPR036366">
    <property type="entry name" value="PGBDSf"/>
</dbReference>
<feature type="signal peptide" evidence="2">
    <location>
        <begin position="1"/>
        <end position="30"/>
    </location>
</feature>
<feature type="region of interest" description="Disordered" evidence="1">
    <location>
        <begin position="150"/>
        <end position="250"/>
    </location>
</feature>
<feature type="domain" description="Peptidoglycan binding-like" evidence="3">
    <location>
        <begin position="39"/>
        <end position="88"/>
    </location>
</feature>
<protein>
    <submittedName>
        <fullName evidence="4">Peptidoglycan-binding protein</fullName>
    </submittedName>
</protein>